<organism evidence="1">
    <name type="scientific">Cladocopium goreaui</name>
    <dbReference type="NCBI Taxonomy" id="2562237"/>
    <lineage>
        <taxon>Eukaryota</taxon>
        <taxon>Sar</taxon>
        <taxon>Alveolata</taxon>
        <taxon>Dinophyceae</taxon>
        <taxon>Suessiales</taxon>
        <taxon>Symbiodiniaceae</taxon>
        <taxon>Cladocopium</taxon>
    </lineage>
</organism>
<reference evidence="1" key="1">
    <citation type="submission" date="2022-10" db="EMBL/GenBank/DDBJ databases">
        <authorList>
            <person name="Chen Y."/>
            <person name="Dougan E. K."/>
            <person name="Chan C."/>
            <person name="Rhodes N."/>
            <person name="Thang M."/>
        </authorList>
    </citation>
    <scope>NUCLEOTIDE SEQUENCE</scope>
</reference>
<evidence type="ECO:0000313" key="1">
    <source>
        <dbReference type="EMBL" id="CAI4002787.1"/>
    </source>
</evidence>
<name>A0A9P1GA49_9DINO</name>
<comment type="caution">
    <text evidence="1">The sequence shown here is derived from an EMBL/GenBank/DDBJ whole genome shotgun (WGS) entry which is preliminary data.</text>
</comment>
<keyword evidence="3" id="KW-1185">Reference proteome</keyword>
<sequence length="135" mass="14316">RRAINGGKPSLPAVKALCECVRKATSLGSAALPPLQRLYAWLLFETAADVQEWIAQVRAHEALVSALALPCRQVALWSCHVITGAASNHQRNAKAFAKAGADQALRGFAGRYVQDGEVAAAVTGAFASYLQLSRS</sequence>
<gene>
    <name evidence="1" type="ORF">C1SCF055_LOCUS28712</name>
</gene>
<dbReference type="AlphaFoldDB" id="A0A9P1GA49"/>
<dbReference type="Proteomes" id="UP001152797">
    <property type="component" value="Unassembled WGS sequence"/>
</dbReference>
<evidence type="ECO:0000313" key="3">
    <source>
        <dbReference type="Proteomes" id="UP001152797"/>
    </source>
</evidence>
<dbReference type="EMBL" id="CAMXCT010003157">
    <property type="protein sequence ID" value="CAI4002787.1"/>
    <property type="molecule type" value="Genomic_DNA"/>
</dbReference>
<evidence type="ECO:0000313" key="2">
    <source>
        <dbReference type="EMBL" id="CAL1156162.1"/>
    </source>
</evidence>
<proteinExistence type="predicted"/>
<dbReference type="EMBL" id="CAMXCT030003157">
    <property type="protein sequence ID" value="CAL4790099.1"/>
    <property type="molecule type" value="Genomic_DNA"/>
</dbReference>
<dbReference type="EMBL" id="CAMXCT020003157">
    <property type="protein sequence ID" value="CAL1156162.1"/>
    <property type="molecule type" value="Genomic_DNA"/>
</dbReference>
<reference evidence="2" key="2">
    <citation type="submission" date="2024-04" db="EMBL/GenBank/DDBJ databases">
        <authorList>
            <person name="Chen Y."/>
            <person name="Shah S."/>
            <person name="Dougan E. K."/>
            <person name="Thang M."/>
            <person name="Chan C."/>
        </authorList>
    </citation>
    <scope>NUCLEOTIDE SEQUENCE [LARGE SCALE GENOMIC DNA]</scope>
</reference>
<accession>A0A9P1GA49</accession>
<protein>
    <submittedName>
        <fullName evidence="1">Uncharacterized protein</fullName>
    </submittedName>
</protein>
<feature type="non-terminal residue" evidence="1">
    <location>
        <position position="135"/>
    </location>
</feature>